<protein>
    <recommendedName>
        <fullName evidence="4">PGG domain-containing protein</fullName>
    </recommendedName>
</protein>
<feature type="compositionally biased region" description="Polar residues" evidence="2">
    <location>
        <begin position="419"/>
        <end position="430"/>
    </location>
</feature>
<evidence type="ECO:0000313" key="5">
    <source>
        <dbReference type="EMBL" id="MPA38265.1"/>
    </source>
</evidence>
<evidence type="ECO:0000256" key="3">
    <source>
        <dbReference type="SAM" id="Phobius"/>
    </source>
</evidence>
<feature type="repeat" description="ANK" evidence="1">
    <location>
        <begin position="55"/>
        <end position="77"/>
    </location>
</feature>
<name>A0A5B6Z2K7_DAVIN</name>
<gene>
    <name evidence="5" type="ORF">Din_007706</name>
</gene>
<sequence>MASEIEVNIQEIHDDQNEKQEVADLFEVAMRGKWMKVVDVYRRNPLAREAKLTKSGDTALHIAVADGNEDIVKKLAESIPEKDASRILNLKNERENTPLHLAAALGNVAICRCIGLKCPNVINARTVEGETPLFLAVHHGKQEAFLCLHQLYKKGKEIPDYTPCRNHNGNTILHSAISGEYFSLAFQIITYYPKLVDFVNANGFSPLHTLASKPNVFRSSSRLRLFDRIIYHCIPVNELKKDRDPEAYKNNSAGKSDLNYPENYQTCMSFFKLPKTAIWVLASPGKGTSWKRSCCTDESGISSDEENLQQKSSHDGDEARRKDKRDHLFPDNYASCVLFFKFVMKALLIILGFGFGRIKKIHEKKVKHAQAVQIMNKLVEHVSTYKYDNNGMEPQKSSTDKDRAGIEFPTLPPSMDYHNVSSKPEMNTSTNSLAANQNKDQNERDWQGLVAIQDLDSNKKNVVLLAVENRQADVYNLFLTRRILKDSMLYQLDNQGNSALHLAAMNGEHQPWLIPGAALQMQWEIKWYKFVKHSMPSQFFVRSNKKGETPRAIFRNTHKDLMKNGSEWLTKTSESCSVVAALIATVAFATSATVPGGVNQETGTPTLVREPAFDTFAVSSLAALCFSVTALVFFLAILTSRCQEKDFHKDLPRKLLLGLTSLFTSIASMLVSFCAGHFFILKDNLKYAAFPVYTVTCLPVTFFAFAQLPLYFDLIWAILTKVPQRSYKVFPN</sequence>
<reference evidence="5" key="1">
    <citation type="submission" date="2019-08" db="EMBL/GenBank/DDBJ databases">
        <title>Reference gene set and small RNA set construction with multiple tissues from Davidia involucrata Baill.</title>
        <authorList>
            <person name="Yang H."/>
            <person name="Zhou C."/>
            <person name="Li G."/>
            <person name="Wang J."/>
            <person name="Gao P."/>
            <person name="Wang M."/>
            <person name="Wang R."/>
            <person name="Zhao Y."/>
        </authorList>
    </citation>
    <scope>NUCLEOTIDE SEQUENCE</scope>
    <source>
        <tissue evidence="5">Mixed with DoveR01_LX</tissue>
    </source>
</reference>
<dbReference type="Pfam" id="PF12796">
    <property type="entry name" value="Ank_2"/>
    <property type="match status" value="1"/>
</dbReference>
<feature type="transmembrane region" description="Helical" evidence="3">
    <location>
        <begin position="338"/>
        <end position="358"/>
    </location>
</feature>
<organism evidence="5">
    <name type="scientific">Davidia involucrata</name>
    <name type="common">Dove tree</name>
    <dbReference type="NCBI Taxonomy" id="16924"/>
    <lineage>
        <taxon>Eukaryota</taxon>
        <taxon>Viridiplantae</taxon>
        <taxon>Streptophyta</taxon>
        <taxon>Embryophyta</taxon>
        <taxon>Tracheophyta</taxon>
        <taxon>Spermatophyta</taxon>
        <taxon>Magnoliopsida</taxon>
        <taxon>eudicotyledons</taxon>
        <taxon>Gunneridae</taxon>
        <taxon>Pentapetalae</taxon>
        <taxon>asterids</taxon>
        <taxon>Cornales</taxon>
        <taxon>Nyssaceae</taxon>
        <taxon>Davidia</taxon>
    </lineage>
</organism>
<feature type="transmembrane region" description="Helical" evidence="3">
    <location>
        <begin position="616"/>
        <end position="638"/>
    </location>
</feature>
<feature type="region of interest" description="Disordered" evidence="2">
    <location>
        <begin position="389"/>
        <end position="430"/>
    </location>
</feature>
<dbReference type="InterPro" id="IPR002110">
    <property type="entry name" value="Ankyrin_rpt"/>
</dbReference>
<feature type="transmembrane region" description="Helical" evidence="3">
    <location>
        <begin position="576"/>
        <end position="596"/>
    </location>
</feature>
<dbReference type="InterPro" id="IPR026961">
    <property type="entry name" value="PGG_dom"/>
</dbReference>
<dbReference type="Pfam" id="PF13962">
    <property type="entry name" value="PGG"/>
    <property type="match status" value="1"/>
</dbReference>
<dbReference type="EMBL" id="GHES01007706">
    <property type="protein sequence ID" value="MPA38265.1"/>
    <property type="molecule type" value="Transcribed_RNA"/>
</dbReference>
<dbReference type="SUPFAM" id="SSF48403">
    <property type="entry name" value="Ankyrin repeat"/>
    <property type="match status" value="1"/>
</dbReference>
<feature type="region of interest" description="Disordered" evidence="2">
    <location>
        <begin position="300"/>
        <end position="323"/>
    </location>
</feature>
<dbReference type="PANTHER" id="PTHR24177:SF470">
    <property type="entry name" value="ANKYRIN REPEAT PROTEIN"/>
    <property type="match status" value="1"/>
</dbReference>
<dbReference type="SMART" id="SM00248">
    <property type="entry name" value="ANK"/>
    <property type="match status" value="6"/>
</dbReference>
<proteinExistence type="predicted"/>
<evidence type="ECO:0000256" key="2">
    <source>
        <dbReference type="SAM" id="MobiDB-lite"/>
    </source>
</evidence>
<evidence type="ECO:0000259" key="4">
    <source>
        <dbReference type="Pfam" id="PF13962"/>
    </source>
</evidence>
<keyword evidence="3" id="KW-0812">Transmembrane</keyword>
<keyword evidence="1" id="KW-0040">ANK repeat</keyword>
<feature type="compositionally biased region" description="Basic and acidic residues" evidence="2">
    <location>
        <begin position="312"/>
        <end position="323"/>
    </location>
</feature>
<feature type="transmembrane region" description="Helical" evidence="3">
    <location>
        <begin position="659"/>
        <end position="680"/>
    </location>
</feature>
<feature type="transmembrane region" description="Helical" evidence="3">
    <location>
        <begin position="692"/>
        <end position="719"/>
    </location>
</feature>
<evidence type="ECO:0000256" key="1">
    <source>
        <dbReference type="PROSITE-ProRule" id="PRU00023"/>
    </source>
</evidence>
<accession>A0A5B6Z2K7</accession>
<keyword evidence="3" id="KW-0472">Membrane</keyword>
<dbReference type="PROSITE" id="PS50088">
    <property type="entry name" value="ANK_REPEAT"/>
    <property type="match status" value="1"/>
</dbReference>
<dbReference type="InterPro" id="IPR036770">
    <property type="entry name" value="Ankyrin_rpt-contain_sf"/>
</dbReference>
<dbReference type="PANTHER" id="PTHR24177">
    <property type="entry name" value="CASKIN"/>
    <property type="match status" value="1"/>
</dbReference>
<dbReference type="Gene3D" id="1.25.40.20">
    <property type="entry name" value="Ankyrin repeat-containing domain"/>
    <property type="match status" value="2"/>
</dbReference>
<dbReference type="GO" id="GO:0016020">
    <property type="term" value="C:membrane"/>
    <property type="evidence" value="ECO:0007669"/>
    <property type="project" value="TreeGrafter"/>
</dbReference>
<dbReference type="PROSITE" id="PS50297">
    <property type="entry name" value="ANK_REP_REGION"/>
    <property type="match status" value="1"/>
</dbReference>
<dbReference type="AlphaFoldDB" id="A0A5B6Z2K7"/>
<feature type="domain" description="PGG" evidence="4">
    <location>
        <begin position="567"/>
        <end position="679"/>
    </location>
</feature>
<keyword evidence="3" id="KW-1133">Transmembrane helix</keyword>